<dbReference type="RefSeq" id="WP_265383316.1">
    <property type="nucleotide sequence ID" value="NZ_CP110615.1"/>
</dbReference>
<keyword evidence="3" id="KW-1185">Reference proteome</keyword>
<feature type="region of interest" description="Disordered" evidence="1">
    <location>
        <begin position="186"/>
        <end position="275"/>
    </location>
</feature>
<evidence type="ECO:0000313" key="3">
    <source>
        <dbReference type="Proteomes" id="UP001164965"/>
    </source>
</evidence>
<feature type="region of interest" description="Disordered" evidence="1">
    <location>
        <begin position="1"/>
        <end position="21"/>
    </location>
</feature>
<name>A0ABY6P0M2_9NOCA</name>
<dbReference type="EMBL" id="CP110615">
    <property type="protein sequence ID" value="UZJ25210.1"/>
    <property type="molecule type" value="Genomic_DNA"/>
</dbReference>
<gene>
    <name evidence="2" type="ORF">RHODO2019_01530</name>
</gene>
<dbReference type="Proteomes" id="UP001164965">
    <property type="component" value="Chromosome"/>
</dbReference>
<organism evidence="2 3">
    <name type="scientific">Rhodococcus antarcticus</name>
    <dbReference type="NCBI Taxonomy" id="2987751"/>
    <lineage>
        <taxon>Bacteria</taxon>
        <taxon>Bacillati</taxon>
        <taxon>Actinomycetota</taxon>
        <taxon>Actinomycetes</taxon>
        <taxon>Mycobacteriales</taxon>
        <taxon>Nocardiaceae</taxon>
        <taxon>Rhodococcus</taxon>
    </lineage>
</organism>
<feature type="compositionally biased region" description="Basic residues" evidence="1">
    <location>
        <begin position="1"/>
        <end position="12"/>
    </location>
</feature>
<proteinExistence type="predicted"/>
<protein>
    <submittedName>
        <fullName evidence="2">Heparin-binding hemagglutinin</fullName>
    </submittedName>
</protein>
<reference evidence="2" key="1">
    <citation type="submission" date="2022-10" db="EMBL/GenBank/DDBJ databases">
        <title>Rhodococcus sp.75.</title>
        <authorList>
            <person name="Sun M."/>
        </authorList>
    </citation>
    <scope>NUCLEOTIDE SEQUENCE</scope>
    <source>
        <strain evidence="2">75</strain>
    </source>
</reference>
<accession>A0ABY6P0M2</accession>
<sequence>MATTKRKTRSTTKSKPTAIDQAKTPLLAAIGAGDFALNTVLGAVSDARTRAEERAENTRERFSSIPEEIDELRGKLAPEELRKLAEAYVQAAAQIYVSLAERGEEALDRVRKTPQVDDLVSRAEDARDDAKDLSDEVLGTVARQTRSIGERAARATERVTTRATSVAGKAGAAAAEVGDELAHDLRSTSRRAANTASKQGSSTNARTTAAKKATAAKKTAAAKATTARKTTARKATAAKTTVAKTADTASATATDVKDTAVAAQNEATEKTTATS</sequence>
<feature type="compositionally biased region" description="Polar residues" evidence="1">
    <location>
        <begin position="190"/>
        <end position="204"/>
    </location>
</feature>
<evidence type="ECO:0000256" key="1">
    <source>
        <dbReference type="SAM" id="MobiDB-lite"/>
    </source>
</evidence>
<feature type="compositionally biased region" description="Low complexity" evidence="1">
    <location>
        <begin position="205"/>
        <end position="263"/>
    </location>
</feature>
<evidence type="ECO:0000313" key="2">
    <source>
        <dbReference type="EMBL" id="UZJ25210.1"/>
    </source>
</evidence>